<keyword evidence="4" id="KW-1185">Reference proteome</keyword>
<dbReference type="EMBL" id="LXJZ01000198">
    <property type="protein sequence ID" value="OAJ54899.1"/>
    <property type="molecule type" value="Genomic_DNA"/>
</dbReference>
<evidence type="ECO:0000256" key="1">
    <source>
        <dbReference type="SAM" id="Phobius"/>
    </source>
</evidence>
<dbReference type="Proteomes" id="UP000078116">
    <property type="component" value="Unassembled WGS sequence"/>
</dbReference>
<keyword evidence="1" id="KW-1133">Transmembrane helix</keyword>
<dbReference type="Proteomes" id="UP000077961">
    <property type="component" value="Unassembled WGS sequence"/>
</dbReference>
<dbReference type="EMBL" id="LXKA01000221">
    <property type="protein sequence ID" value="OAJ61084.1"/>
    <property type="molecule type" value="Genomic_DNA"/>
</dbReference>
<evidence type="ECO:0000313" key="4">
    <source>
        <dbReference type="Proteomes" id="UP000077961"/>
    </source>
</evidence>
<evidence type="ECO:0000313" key="2">
    <source>
        <dbReference type="EMBL" id="OAJ54899.1"/>
    </source>
</evidence>
<keyword evidence="1" id="KW-0812">Transmembrane</keyword>
<evidence type="ECO:0000313" key="5">
    <source>
        <dbReference type="Proteomes" id="UP000078116"/>
    </source>
</evidence>
<evidence type="ECO:0000313" key="3">
    <source>
        <dbReference type="EMBL" id="OAJ61084.1"/>
    </source>
</evidence>
<name>A0A1A9N903_9BURK</name>
<organism evidence="3 5">
    <name type="scientific">Paraburkholderia ginsengiterrae</name>
    <dbReference type="NCBI Taxonomy" id="1462993"/>
    <lineage>
        <taxon>Bacteria</taxon>
        <taxon>Pseudomonadati</taxon>
        <taxon>Pseudomonadota</taxon>
        <taxon>Betaproteobacteria</taxon>
        <taxon>Burkholderiales</taxon>
        <taxon>Burkholderiaceae</taxon>
        <taxon>Paraburkholderia</taxon>
    </lineage>
</organism>
<accession>A0A1A9N903</accession>
<feature type="transmembrane region" description="Helical" evidence="1">
    <location>
        <begin position="20"/>
        <end position="42"/>
    </location>
</feature>
<comment type="caution">
    <text evidence="3">The sequence shown here is derived from an EMBL/GenBank/DDBJ whole genome shotgun (WGS) entry which is preliminary data.</text>
</comment>
<dbReference type="AlphaFoldDB" id="A0A1A9N903"/>
<protein>
    <submittedName>
        <fullName evidence="3">Uncharacterized protein</fullName>
    </submittedName>
</protein>
<proteinExistence type="predicted"/>
<keyword evidence="1" id="KW-0472">Membrane</keyword>
<reference evidence="4 5" key="1">
    <citation type="submission" date="2016-04" db="EMBL/GenBank/DDBJ databases">
        <title>Reclassification of Paraburkholderia panaciterrae (Farh et al. 2015) Dobritsa &amp; Samadpour 2016 as a later homotypic synonym of Paraburkholderia ginsengiterrae (Farh et al. 2015) Dobritsa &amp; Samadpour 2016.</title>
        <authorList>
            <person name="Dobritsa A.P."/>
            <person name="Kutumbaka K."/>
            <person name="Samadpour M."/>
        </authorList>
    </citation>
    <scope>NUCLEOTIDE SEQUENCE [LARGE SCALE GENOMIC DNA]</scope>
    <source>
        <strain evidence="3 5">DCY85</strain>
        <strain evidence="2 4">DCY85-1</strain>
    </source>
</reference>
<gene>
    <name evidence="2" type="ORF">A6V36_08670</name>
    <name evidence="3" type="ORF">A6V37_03005</name>
</gene>
<sequence>MAENDEGKMSAIEKAALNTLAIGVGILVAFVIWGALFNLLTYHSLFQPRHPVADGVVLGGGFMLIATLPALIILLPMCVIASLRLFQKLR</sequence>
<feature type="transmembrane region" description="Helical" evidence="1">
    <location>
        <begin position="62"/>
        <end position="86"/>
    </location>
</feature>